<dbReference type="InterPro" id="IPR000397">
    <property type="entry name" value="Heat_shock_Hsp33"/>
</dbReference>
<keyword evidence="5 6" id="KW-0676">Redox-active center</keyword>
<dbReference type="GO" id="GO:0051082">
    <property type="term" value="F:unfolded protein binding"/>
    <property type="evidence" value="ECO:0007669"/>
    <property type="project" value="UniProtKB-UniRule"/>
</dbReference>
<dbReference type="PANTHER" id="PTHR30111:SF1">
    <property type="entry name" value="33 KDA CHAPERONIN"/>
    <property type="match status" value="1"/>
</dbReference>
<dbReference type="InterPro" id="IPR016154">
    <property type="entry name" value="Heat_shock_Hsp33_C"/>
</dbReference>
<dbReference type="PANTHER" id="PTHR30111">
    <property type="entry name" value="33 KDA CHAPERONIN"/>
    <property type="match status" value="1"/>
</dbReference>
<keyword evidence="4 6" id="KW-0143">Chaperone</keyword>
<keyword evidence="1 6" id="KW-0963">Cytoplasm</keyword>
<dbReference type="InterPro" id="IPR016153">
    <property type="entry name" value="Heat_shock_Hsp33_N"/>
</dbReference>
<dbReference type="CDD" id="cd00498">
    <property type="entry name" value="Hsp33"/>
    <property type="match status" value="1"/>
</dbReference>
<dbReference type="AlphaFoldDB" id="A0A2P7QXR6"/>
<evidence type="ECO:0000256" key="2">
    <source>
        <dbReference type="ARBA" id="ARBA00022833"/>
    </source>
</evidence>
<name>A0A2P7QXR6_9GAMM</name>
<dbReference type="Gene3D" id="3.90.1280.10">
    <property type="entry name" value="HSP33 redox switch-like"/>
    <property type="match status" value="1"/>
</dbReference>
<dbReference type="Proteomes" id="UP000242181">
    <property type="component" value="Unassembled WGS sequence"/>
</dbReference>
<evidence type="ECO:0000256" key="5">
    <source>
        <dbReference type="ARBA" id="ARBA00023284"/>
    </source>
</evidence>
<evidence type="ECO:0000256" key="3">
    <source>
        <dbReference type="ARBA" id="ARBA00023157"/>
    </source>
</evidence>
<accession>A0A2P7QXR6</accession>
<dbReference type="PIRSF" id="PIRSF005261">
    <property type="entry name" value="Heat_shock_Hsp33"/>
    <property type="match status" value="1"/>
</dbReference>
<dbReference type="Gene3D" id="3.55.30.10">
    <property type="entry name" value="Hsp33 domain"/>
    <property type="match status" value="1"/>
</dbReference>
<keyword evidence="3 6" id="KW-1015">Disulfide bond</keyword>
<evidence type="ECO:0000313" key="7">
    <source>
        <dbReference type="EMBL" id="PSJ42756.1"/>
    </source>
</evidence>
<dbReference type="InterPro" id="IPR023212">
    <property type="entry name" value="Hsp33_helix_hairpin_bin_dom_sf"/>
</dbReference>
<dbReference type="SUPFAM" id="SSF64397">
    <property type="entry name" value="Hsp33 domain"/>
    <property type="match status" value="1"/>
</dbReference>
<proteinExistence type="inferred from homology"/>
<dbReference type="GO" id="GO:0044183">
    <property type="term" value="F:protein folding chaperone"/>
    <property type="evidence" value="ECO:0007669"/>
    <property type="project" value="TreeGrafter"/>
</dbReference>
<keyword evidence="8" id="KW-1185">Reference proteome</keyword>
<reference evidence="7 8" key="1">
    <citation type="submission" date="2018-03" db="EMBL/GenBank/DDBJ databases">
        <title>The draft genome of Zobellella taiwanensis JCM 13381.</title>
        <authorList>
            <person name="Liu L."/>
            <person name="Li L."/>
            <person name="Wang T."/>
            <person name="Zhang X."/>
            <person name="Liang L."/>
        </authorList>
    </citation>
    <scope>NUCLEOTIDE SEQUENCE [LARGE SCALE GENOMIC DNA]</scope>
    <source>
        <strain evidence="7 8">JCM 13381</strain>
    </source>
</reference>
<dbReference type="OrthoDB" id="9793753at2"/>
<dbReference type="GO" id="GO:0042026">
    <property type="term" value="P:protein refolding"/>
    <property type="evidence" value="ECO:0007669"/>
    <property type="project" value="TreeGrafter"/>
</dbReference>
<comment type="function">
    <text evidence="6">Redox regulated molecular chaperone. Protects both thermally unfolding and oxidatively damaged proteins from irreversible aggregation. Plays an important role in the bacterial defense system toward oxidative stress.</text>
</comment>
<dbReference type="GO" id="GO:0005737">
    <property type="term" value="C:cytoplasm"/>
    <property type="evidence" value="ECO:0007669"/>
    <property type="project" value="UniProtKB-SubCell"/>
</dbReference>
<evidence type="ECO:0000256" key="4">
    <source>
        <dbReference type="ARBA" id="ARBA00023186"/>
    </source>
</evidence>
<keyword evidence="2 6" id="KW-0862">Zinc</keyword>
<dbReference type="Pfam" id="PF01430">
    <property type="entry name" value="HSP33"/>
    <property type="match status" value="1"/>
</dbReference>
<organism evidence="7 8">
    <name type="scientific">Zobellella taiwanensis</name>
    <dbReference type="NCBI Taxonomy" id="347535"/>
    <lineage>
        <taxon>Bacteria</taxon>
        <taxon>Pseudomonadati</taxon>
        <taxon>Pseudomonadota</taxon>
        <taxon>Gammaproteobacteria</taxon>
        <taxon>Aeromonadales</taxon>
        <taxon>Aeromonadaceae</taxon>
        <taxon>Zobellella</taxon>
    </lineage>
</organism>
<evidence type="ECO:0000313" key="8">
    <source>
        <dbReference type="Proteomes" id="UP000242181"/>
    </source>
</evidence>
<dbReference type="SUPFAM" id="SSF118352">
    <property type="entry name" value="HSP33 redox switch-like"/>
    <property type="match status" value="1"/>
</dbReference>
<gene>
    <name evidence="6" type="primary">hslO</name>
    <name evidence="7" type="ORF">C7I36_08810</name>
</gene>
<dbReference type="NCBIfam" id="NF001033">
    <property type="entry name" value="PRK00114.1"/>
    <property type="match status" value="1"/>
</dbReference>
<protein>
    <recommendedName>
        <fullName evidence="6">33 kDa chaperonin</fullName>
    </recommendedName>
    <alternativeName>
        <fullName evidence="6">Heat shock protein 33 homolog</fullName>
        <shortName evidence="6">HSP33</shortName>
    </alternativeName>
</protein>
<comment type="subcellular location">
    <subcellularLocation>
        <location evidence="6">Cytoplasm</location>
    </subcellularLocation>
</comment>
<dbReference type="RefSeq" id="WP_106453347.1">
    <property type="nucleotide sequence ID" value="NZ_PXYH01000010.1"/>
</dbReference>
<feature type="disulfide bond" description="Redox-active" evidence="6">
    <location>
        <begin position="231"/>
        <end position="233"/>
    </location>
</feature>
<dbReference type="HAMAP" id="MF_00117">
    <property type="entry name" value="HslO"/>
    <property type="match status" value="1"/>
</dbReference>
<comment type="similarity">
    <text evidence="6">Belongs to the HSP33 family.</text>
</comment>
<sequence>MNKPDQLHRYLFDNYQVRGELVQLQQSFRQMLEAQAYPAPVQRLLGELLTATSLLTATLKFEGHITVQLQGDGPVKLAVVNGDHLQQLRGVARWEGPLPDSARLADLVGKGYLAITITPDEGERYQGIVELDADSLARSLENYFAQSEQLATRIWLFTEPHAGQQAAAGLLLQALPAGNADQEQDFAHLETLTDTIKAEEILHLDAHEVLYRLYNQEAVRVFDPQLVRFQCTCSQEKCEQALLQIGRDEAFDILREHGNIEMHCDYCGRHYRFDSSELQDLFNGHTLH</sequence>
<evidence type="ECO:0000256" key="6">
    <source>
        <dbReference type="HAMAP-Rule" id="MF_00117"/>
    </source>
</evidence>
<comment type="caution">
    <text evidence="7">The sequence shown here is derived from an EMBL/GenBank/DDBJ whole genome shotgun (WGS) entry which is preliminary data.</text>
</comment>
<evidence type="ECO:0000256" key="1">
    <source>
        <dbReference type="ARBA" id="ARBA00022490"/>
    </source>
</evidence>
<dbReference type="Gene3D" id="1.10.287.480">
    <property type="entry name" value="helix hairpin bin"/>
    <property type="match status" value="1"/>
</dbReference>
<dbReference type="EMBL" id="PXYH01000010">
    <property type="protein sequence ID" value="PSJ42756.1"/>
    <property type="molecule type" value="Genomic_DNA"/>
</dbReference>
<feature type="disulfide bond" description="Redox-active" evidence="6">
    <location>
        <begin position="264"/>
        <end position="267"/>
    </location>
</feature>
<comment type="PTM">
    <text evidence="6">Under oxidizing conditions two disulfide bonds are formed involving the reactive cysteines. Under reducing conditions zinc is bound to the reactive cysteines and the protein is inactive.</text>
</comment>